<feature type="transmembrane region" description="Helical" evidence="2">
    <location>
        <begin position="155"/>
        <end position="177"/>
    </location>
</feature>
<organism evidence="3 4">
    <name type="scientific">Polaribacter aquimarinus</name>
    <dbReference type="NCBI Taxonomy" id="2100726"/>
    <lineage>
        <taxon>Bacteria</taxon>
        <taxon>Pseudomonadati</taxon>
        <taxon>Bacteroidota</taxon>
        <taxon>Flavobacteriia</taxon>
        <taxon>Flavobacteriales</taxon>
        <taxon>Flavobacteriaceae</taxon>
    </lineage>
</organism>
<evidence type="ECO:0000256" key="2">
    <source>
        <dbReference type="SAM" id="Phobius"/>
    </source>
</evidence>
<evidence type="ECO:0000313" key="3">
    <source>
        <dbReference type="EMBL" id="PWG04956.1"/>
    </source>
</evidence>
<keyword evidence="4" id="KW-1185">Reference proteome</keyword>
<protein>
    <submittedName>
        <fullName evidence="3">MFS transporter</fullName>
    </submittedName>
</protein>
<gene>
    <name evidence="3" type="ORF">DIS07_10845</name>
</gene>
<accession>A0A2U2J9D3</accession>
<feature type="transmembrane region" description="Helical" evidence="2">
    <location>
        <begin position="389"/>
        <end position="409"/>
    </location>
</feature>
<dbReference type="PANTHER" id="PTHR11328">
    <property type="entry name" value="MAJOR FACILITATOR SUPERFAMILY DOMAIN-CONTAINING PROTEIN"/>
    <property type="match status" value="1"/>
</dbReference>
<keyword evidence="2" id="KW-0472">Membrane</keyword>
<sequence length="522" mass="58283">MSNQSTTTTRGKVPFGQKAAFGAGHFVLNLLPGVLGVYLQVFILTAFGMDPVWAGLLGGLPRIFDAITDPVMGFISDNTKSKWGRRRPYIFSGAIISGILFILMWQLDENASQTFNFWYVMILQILFLVGNTMFATPLVGLGYEMTSDYNERTRLMSLANSMGQIAWMIVPWLYVIIPDVNTFDNPAQGVRTMAVIVGAVCILFGILPAFFCRGIDSSHMENRKEISLKSLASNMKELWEGIKQVSKNKPFMKLCGATFLVFNGFQLVAAFSVFIIVFYMNSGSWEQAGTWPAWFNTLNAIITAFIVIPIISRMATKWGKRKAFLISTFLSIIGYILKWWGFDIELNNSFNQTSLGQSMNNGVASIFEFLNPYLDSMGMSWFSIDASNGIPWLIFIPIPLFAFGMGGLFTLMMSMTADVCDLDELENGMPRKEGTFGAIYWWMVKLGQAIAIILSGVILKIVGFDQNITNQAAETMNSLRVADIVVPASTAALAMIVMWKYSLNEKRAKEIKEILVERRGEL</sequence>
<dbReference type="PANTHER" id="PTHR11328:SF24">
    <property type="entry name" value="MAJOR FACILITATOR SUPERFAMILY (MFS) PROFILE DOMAIN-CONTAINING PROTEIN"/>
    <property type="match status" value="1"/>
</dbReference>
<dbReference type="InterPro" id="IPR039672">
    <property type="entry name" value="MFS_2"/>
</dbReference>
<dbReference type="InterPro" id="IPR036259">
    <property type="entry name" value="MFS_trans_sf"/>
</dbReference>
<dbReference type="AlphaFoldDB" id="A0A2U2J9D3"/>
<dbReference type="GO" id="GO:0008643">
    <property type="term" value="P:carbohydrate transport"/>
    <property type="evidence" value="ECO:0007669"/>
    <property type="project" value="InterPro"/>
</dbReference>
<feature type="transmembrane region" description="Helical" evidence="2">
    <location>
        <begin position="26"/>
        <end position="47"/>
    </location>
</feature>
<feature type="transmembrane region" description="Helical" evidence="2">
    <location>
        <begin position="254"/>
        <end position="279"/>
    </location>
</feature>
<feature type="transmembrane region" description="Helical" evidence="2">
    <location>
        <begin position="484"/>
        <end position="503"/>
    </location>
</feature>
<keyword evidence="2" id="KW-0812">Transmembrane</keyword>
<dbReference type="Gene3D" id="1.20.1250.20">
    <property type="entry name" value="MFS general substrate transporter like domains"/>
    <property type="match status" value="1"/>
</dbReference>
<feature type="transmembrane region" description="Helical" evidence="2">
    <location>
        <begin position="117"/>
        <end position="143"/>
    </location>
</feature>
<dbReference type="EMBL" id="QFFG01000004">
    <property type="protein sequence ID" value="PWG04956.1"/>
    <property type="molecule type" value="Genomic_DNA"/>
</dbReference>
<dbReference type="Proteomes" id="UP000245670">
    <property type="component" value="Unassembled WGS sequence"/>
</dbReference>
<reference evidence="3 4" key="1">
    <citation type="submission" date="2018-05" db="EMBL/GenBank/DDBJ databases">
        <title>Polaribacter aquimarinus sp. nov., isolated from sediment in a sediment of sea.</title>
        <authorList>
            <person name="Lu D."/>
        </authorList>
    </citation>
    <scope>NUCLEOTIDE SEQUENCE [LARGE SCALE GENOMIC DNA]</scope>
    <source>
        <strain evidence="3 4">ZY113</strain>
    </source>
</reference>
<evidence type="ECO:0000256" key="1">
    <source>
        <dbReference type="ARBA" id="ARBA00009617"/>
    </source>
</evidence>
<feature type="transmembrane region" description="Helical" evidence="2">
    <location>
        <begin position="323"/>
        <end position="342"/>
    </location>
</feature>
<evidence type="ECO:0000313" key="4">
    <source>
        <dbReference type="Proteomes" id="UP000245670"/>
    </source>
</evidence>
<dbReference type="Pfam" id="PF13347">
    <property type="entry name" value="MFS_2"/>
    <property type="match status" value="1"/>
</dbReference>
<comment type="similarity">
    <text evidence="1">Belongs to the sodium:galactoside symporter (TC 2.A.2) family.</text>
</comment>
<feature type="transmembrane region" description="Helical" evidence="2">
    <location>
        <begin position="439"/>
        <end position="464"/>
    </location>
</feature>
<dbReference type="SUPFAM" id="SSF103473">
    <property type="entry name" value="MFS general substrate transporter"/>
    <property type="match status" value="1"/>
</dbReference>
<name>A0A2U2J9D3_9FLAO</name>
<feature type="transmembrane region" description="Helical" evidence="2">
    <location>
        <begin position="291"/>
        <end position="311"/>
    </location>
</feature>
<comment type="caution">
    <text evidence="3">The sequence shown here is derived from an EMBL/GenBank/DDBJ whole genome shotgun (WGS) entry which is preliminary data.</text>
</comment>
<dbReference type="OrthoDB" id="9764596at2"/>
<dbReference type="GO" id="GO:0005886">
    <property type="term" value="C:plasma membrane"/>
    <property type="evidence" value="ECO:0007669"/>
    <property type="project" value="TreeGrafter"/>
</dbReference>
<feature type="transmembrane region" description="Helical" evidence="2">
    <location>
        <begin position="189"/>
        <end position="211"/>
    </location>
</feature>
<keyword evidence="2" id="KW-1133">Transmembrane helix</keyword>
<feature type="transmembrane region" description="Helical" evidence="2">
    <location>
        <begin position="88"/>
        <end position="105"/>
    </location>
</feature>
<dbReference type="GO" id="GO:0015293">
    <property type="term" value="F:symporter activity"/>
    <property type="evidence" value="ECO:0007669"/>
    <property type="project" value="InterPro"/>
</dbReference>
<proteinExistence type="inferred from homology"/>
<feature type="transmembrane region" description="Helical" evidence="2">
    <location>
        <begin position="53"/>
        <end position="76"/>
    </location>
</feature>
<dbReference type="RefSeq" id="WP_109405272.1">
    <property type="nucleotide sequence ID" value="NZ_QFFG01000004.1"/>
</dbReference>